<sequence>MKQAKKLVKYVKLVGLNQQVKENGGVTLYQSTIVRWLSLCDLLESVVKSFKIIRKLLIGKEKQRLIIDLNLQYLKQLCTILKPFKHAIVSIQIGGAPSLYLASMHYAALKDVLQSFESVKKYNEENIDVKKENRSFDDSTDDDLEQELPGIKWFRERLLVLLTEMIVLDIRHVAATFLNPRYRSLKKLPDYVKEQCFQYIRRKIRQIREKQAQQQHQKQFSEPQNKRLKVEKDFFARFESASLSEEFADNNTSGNETEEYDYSVRKGDELDRYRLFEFDKNKKTQHPLDFWKKHQETFPFLSKRTDHSGYDNQTVYKLNIFNDTAVLSAVFCLQSLKHFYLDRLPISDAEVTHLPSQFGKLEYLVSLELSNTDLVSLPNTMANLWSLSMLYLSNSKLTTLPVAIGKIKSLTCINLDNSTNICSIQSINGLPNLHMLSTLNCGITNILLNLPNICYLDMSNNRLTNLVGIKTLAQIQQIKEFASLRINNNTPADLPSVIYNITALVYLDIRNNLFSKSKLTKIVAEFKVSNPSLIFFY</sequence>
<evidence type="ECO:0000313" key="5">
    <source>
        <dbReference type="Proteomes" id="UP000663866"/>
    </source>
</evidence>
<protein>
    <recommendedName>
        <fullName evidence="3">Disease resistance R13L4/SHOC-2-like LRR domain-containing protein</fullName>
    </recommendedName>
</protein>
<evidence type="ECO:0000313" key="4">
    <source>
        <dbReference type="EMBL" id="CAF3913300.1"/>
    </source>
</evidence>
<proteinExistence type="predicted"/>
<dbReference type="PROSITE" id="PS51450">
    <property type="entry name" value="LRR"/>
    <property type="match status" value="1"/>
</dbReference>
<accession>A0A819IE00</accession>
<evidence type="ECO:0000259" key="3">
    <source>
        <dbReference type="Pfam" id="PF23598"/>
    </source>
</evidence>
<evidence type="ECO:0000256" key="2">
    <source>
        <dbReference type="ARBA" id="ARBA00022737"/>
    </source>
</evidence>
<comment type="caution">
    <text evidence="4">The sequence shown here is derived from an EMBL/GenBank/DDBJ whole genome shotgun (WGS) entry which is preliminary data.</text>
</comment>
<dbReference type="PANTHER" id="PTHR48051:SF1">
    <property type="entry name" value="RAS SUPPRESSOR PROTEIN 1"/>
    <property type="match status" value="1"/>
</dbReference>
<dbReference type="InterPro" id="IPR001611">
    <property type="entry name" value="Leu-rich_rpt"/>
</dbReference>
<dbReference type="GO" id="GO:0005737">
    <property type="term" value="C:cytoplasm"/>
    <property type="evidence" value="ECO:0007669"/>
    <property type="project" value="TreeGrafter"/>
</dbReference>
<keyword evidence="1" id="KW-0433">Leucine-rich repeat</keyword>
<organism evidence="4 5">
    <name type="scientific">Rotaria magnacalcarata</name>
    <dbReference type="NCBI Taxonomy" id="392030"/>
    <lineage>
        <taxon>Eukaryota</taxon>
        <taxon>Metazoa</taxon>
        <taxon>Spiralia</taxon>
        <taxon>Gnathifera</taxon>
        <taxon>Rotifera</taxon>
        <taxon>Eurotatoria</taxon>
        <taxon>Bdelloidea</taxon>
        <taxon>Philodinida</taxon>
        <taxon>Philodinidae</taxon>
        <taxon>Rotaria</taxon>
    </lineage>
</organism>
<dbReference type="InterPro" id="IPR050216">
    <property type="entry name" value="LRR_domain-containing"/>
</dbReference>
<dbReference type="Proteomes" id="UP000663866">
    <property type="component" value="Unassembled WGS sequence"/>
</dbReference>
<dbReference type="Pfam" id="PF23598">
    <property type="entry name" value="LRR_14"/>
    <property type="match status" value="1"/>
</dbReference>
<dbReference type="PANTHER" id="PTHR48051">
    <property type="match status" value="1"/>
</dbReference>
<keyword evidence="5" id="KW-1185">Reference proteome</keyword>
<dbReference type="InterPro" id="IPR032675">
    <property type="entry name" value="LRR_dom_sf"/>
</dbReference>
<dbReference type="InterPro" id="IPR055414">
    <property type="entry name" value="LRR_R13L4/SHOC2-like"/>
</dbReference>
<dbReference type="InterPro" id="IPR012337">
    <property type="entry name" value="RNaseH-like_sf"/>
</dbReference>
<evidence type="ECO:0000256" key="1">
    <source>
        <dbReference type="ARBA" id="ARBA00022614"/>
    </source>
</evidence>
<gene>
    <name evidence="4" type="ORF">OVN521_LOCUS10163</name>
</gene>
<dbReference type="SUPFAM" id="SSF52047">
    <property type="entry name" value="RNI-like"/>
    <property type="match status" value="1"/>
</dbReference>
<keyword evidence="2" id="KW-0677">Repeat</keyword>
<dbReference type="Gene3D" id="3.80.10.10">
    <property type="entry name" value="Ribonuclease Inhibitor"/>
    <property type="match status" value="1"/>
</dbReference>
<name>A0A819IE00_9BILA</name>
<reference evidence="4" key="1">
    <citation type="submission" date="2021-02" db="EMBL/GenBank/DDBJ databases">
        <authorList>
            <person name="Nowell W R."/>
        </authorList>
    </citation>
    <scope>NUCLEOTIDE SEQUENCE</scope>
</reference>
<feature type="domain" description="Disease resistance R13L4/SHOC-2-like LRR" evidence="3">
    <location>
        <begin position="341"/>
        <end position="443"/>
    </location>
</feature>
<dbReference type="SUPFAM" id="SSF53098">
    <property type="entry name" value="Ribonuclease H-like"/>
    <property type="match status" value="1"/>
</dbReference>
<dbReference type="AlphaFoldDB" id="A0A819IE00"/>
<dbReference type="EMBL" id="CAJOBG010001282">
    <property type="protein sequence ID" value="CAF3913300.1"/>
    <property type="molecule type" value="Genomic_DNA"/>
</dbReference>